<evidence type="ECO:0000256" key="2">
    <source>
        <dbReference type="ARBA" id="ARBA00022737"/>
    </source>
</evidence>
<dbReference type="SUPFAM" id="SSF52058">
    <property type="entry name" value="L domain-like"/>
    <property type="match status" value="1"/>
</dbReference>
<organism evidence="4">
    <name type="scientific">viral metagenome</name>
    <dbReference type="NCBI Taxonomy" id="1070528"/>
    <lineage>
        <taxon>unclassified sequences</taxon>
        <taxon>metagenomes</taxon>
        <taxon>organismal metagenomes</taxon>
    </lineage>
</organism>
<dbReference type="SMART" id="SM00364">
    <property type="entry name" value="LRR_BAC"/>
    <property type="match status" value="7"/>
</dbReference>
<keyword evidence="2" id="KW-0677">Repeat</keyword>
<name>A0A6C0B9U3_9ZZZZ</name>
<sequence length="563" mass="64159">MSELNVQNQQLSELEPIDPTITVINCIGNRLETLPELPPVLLVLNCSHNPLRKLPTLPSSIQSLDCTGTYIRSLNLLPTLLNLTRIHCDSCDLPEIPLLPPNVTELSCSDNPISELKEPLPAGLLTLMCNRCYLDRLPELPDSLVYLECRESGVRELPTLPSGLTDLHCQNNFLETLPELPDSLVDLYCEHNEIRELPTLPNGIETVECDFNLIRNLPPLPDSLYIFKCTHNPLTRESFDILRETFPEQQYRPEDFPDGFMEAEVEPAPVSASGPAEEMTEGDVIEARNIAVQQEVHDAFDKINVSKLYPVIESGSTPKYDPAELMRIIQELVESNTLDDIQERRHVMTLFEQFRGNITTTLYRCVADSTSQRLLTSVLHFVIRQNPEFKNNYIRFLIQDISSAYEFNPEIPDLDTASCSKGIKERIIMSLKSATIGQTETYQPLLRAFVHKIPIDIMRQFTSDCMRDASVQEMLKATPNMDKKVRILADCIREKLRTTEYFPTSRGAEEIPDPPEFASYIGTLRYGLEGGKKKRNKQKKTRKLKKMKTKRKVKKLKVSKRNK</sequence>
<dbReference type="PANTHER" id="PTHR47114">
    <property type="match status" value="1"/>
</dbReference>
<dbReference type="PANTHER" id="PTHR47114:SF2">
    <property type="entry name" value="OLIGODENDROCYTE-MYELIN GLYCOPROTEIN"/>
    <property type="match status" value="1"/>
</dbReference>
<proteinExistence type="predicted"/>
<feature type="region of interest" description="Disordered" evidence="3">
    <location>
        <begin position="529"/>
        <end position="563"/>
    </location>
</feature>
<protein>
    <submittedName>
        <fullName evidence="4">Uncharacterized protein</fullName>
    </submittedName>
</protein>
<dbReference type="AlphaFoldDB" id="A0A6C0B9U3"/>
<dbReference type="Gene3D" id="3.80.10.10">
    <property type="entry name" value="Ribonuclease Inhibitor"/>
    <property type="match status" value="1"/>
</dbReference>
<evidence type="ECO:0000256" key="1">
    <source>
        <dbReference type="ARBA" id="ARBA00022614"/>
    </source>
</evidence>
<dbReference type="EMBL" id="MN739095">
    <property type="protein sequence ID" value="QHS88268.1"/>
    <property type="molecule type" value="Genomic_DNA"/>
</dbReference>
<dbReference type="InterPro" id="IPR051071">
    <property type="entry name" value="LRR-bact_E3_ubiq_ligases"/>
</dbReference>
<evidence type="ECO:0000313" key="4">
    <source>
        <dbReference type="EMBL" id="QHS88268.1"/>
    </source>
</evidence>
<dbReference type="InterPro" id="IPR032675">
    <property type="entry name" value="LRR_dom_sf"/>
</dbReference>
<reference evidence="4" key="1">
    <citation type="journal article" date="2020" name="Nature">
        <title>Giant virus diversity and host interactions through global metagenomics.</title>
        <authorList>
            <person name="Schulz F."/>
            <person name="Roux S."/>
            <person name="Paez-Espino D."/>
            <person name="Jungbluth S."/>
            <person name="Walsh D.A."/>
            <person name="Denef V.J."/>
            <person name="McMahon K.D."/>
            <person name="Konstantinidis K.T."/>
            <person name="Eloe-Fadrosh E.A."/>
            <person name="Kyrpides N.C."/>
            <person name="Woyke T."/>
        </authorList>
    </citation>
    <scope>NUCLEOTIDE SEQUENCE</scope>
    <source>
        <strain evidence="4">GVMAG-M-3300010158-55</strain>
    </source>
</reference>
<evidence type="ECO:0000256" key="3">
    <source>
        <dbReference type="SAM" id="MobiDB-lite"/>
    </source>
</evidence>
<accession>A0A6C0B9U3</accession>
<feature type="compositionally biased region" description="Basic residues" evidence="3">
    <location>
        <begin position="532"/>
        <end position="563"/>
    </location>
</feature>
<keyword evidence="1" id="KW-0433">Leucine-rich repeat</keyword>